<dbReference type="EMBL" id="JACLZK010000002">
    <property type="protein sequence ID" value="MBC2883310.1"/>
    <property type="molecule type" value="Genomic_DNA"/>
</dbReference>
<gene>
    <name evidence="1" type="ORF">H7R39_08600</name>
</gene>
<dbReference type="Proteomes" id="UP000552683">
    <property type="component" value="Unassembled WGS sequence"/>
</dbReference>
<evidence type="ECO:0000313" key="1">
    <source>
        <dbReference type="EMBL" id="MBC2883310.1"/>
    </source>
</evidence>
<evidence type="ECO:0000313" key="2">
    <source>
        <dbReference type="Proteomes" id="UP000552683"/>
    </source>
</evidence>
<proteinExistence type="predicted"/>
<protein>
    <submittedName>
        <fullName evidence="1">Imidazole glycerol phosphate synthase</fullName>
    </submittedName>
</protein>
<sequence>MRQHPISGDIIKLKNELNELEKMDIKPQEAIMSAAQFSALASAVKERGTKASGYFSAVFDNEDYYANVSAYLSQILLEISLKSEKNGISTAANHKLQVAAKNIKDITELLQAQSAIMQKYKRRSFFDKDAARLRAVKTQLAELLKAQSRLDKLLKMQASIISNVILGEFKMAYKFLLYSVFLAKSRGDQLLLAEIISVCDKIAAMIEPVFSGQSLQTGELVYHYLVYELRELKDDFIN</sequence>
<dbReference type="RefSeq" id="WP_185898841.1">
    <property type="nucleotide sequence ID" value="NZ_JACLZK010000002.1"/>
</dbReference>
<dbReference type="AlphaFoldDB" id="A0A842J964"/>
<accession>A0A842J964</accession>
<organism evidence="1 2">
    <name type="scientific">Campylobacter massiliensis</name>
    <dbReference type="NCBI Taxonomy" id="2762557"/>
    <lineage>
        <taxon>Bacteria</taxon>
        <taxon>Pseudomonadati</taxon>
        <taxon>Campylobacterota</taxon>
        <taxon>Epsilonproteobacteria</taxon>
        <taxon>Campylobacterales</taxon>
        <taxon>Campylobacteraceae</taxon>
        <taxon>Campylobacter</taxon>
    </lineage>
</organism>
<comment type="caution">
    <text evidence="1">The sequence shown here is derived from an EMBL/GenBank/DDBJ whole genome shotgun (WGS) entry which is preliminary data.</text>
</comment>
<keyword evidence="2" id="KW-1185">Reference proteome</keyword>
<name>A0A842J964_9BACT</name>
<reference evidence="1 2" key="1">
    <citation type="submission" date="2020-08" db="EMBL/GenBank/DDBJ databases">
        <title>Complete genome and description of Campylobacter massiliensis Marseille-Q3452 sp. nov.</title>
        <authorList>
            <person name="Antezack A."/>
        </authorList>
    </citation>
    <scope>NUCLEOTIDE SEQUENCE [LARGE SCALE GENOMIC DNA]</scope>
    <source>
        <strain evidence="1 2">Marseille-Q3452</strain>
    </source>
</reference>